<evidence type="ECO:0000313" key="1">
    <source>
        <dbReference type="EMBL" id="KAF8408704.1"/>
    </source>
</evidence>
<protein>
    <submittedName>
        <fullName evidence="1">Uncharacterized protein</fullName>
    </submittedName>
</protein>
<dbReference type="PROSITE" id="PS51257">
    <property type="entry name" value="PROKAR_LIPOPROTEIN"/>
    <property type="match status" value="1"/>
</dbReference>
<proteinExistence type="predicted"/>
<reference evidence="1 2" key="1">
    <citation type="submission" date="2020-04" db="EMBL/GenBank/DDBJ databases">
        <title>Plant Genome Project.</title>
        <authorList>
            <person name="Zhang R.-G."/>
        </authorList>
    </citation>
    <scope>NUCLEOTIDE SEQUENCE [LARGE SCALE GENOMIC DNA]</scope>
    <source>
        <strain evidence="1">YNK0</strain>
        <tissue evidence="1">Leaf</tissue>
    </source>
</reference>
<name>A0A834ZJQ0_TETSI</name>
<dbReference type="Proteomes" id="UP000655225">
    <property type="component" value="Unassembled WGS sequence"/>
</dbReference>
<sequence>MAKTVSSLHTGLCSCAAPDPDYMVTLSKGGFLVFSPSDPSSINKLNSSVSRNYPPLISDMVSKPLNVPKEMIVACQCKSSTDIVTLEWILNSGGNLLTITDPRRGRVASEAEACTTVVEARLSAEMEALRSQVRRMNQALESFGRHLGNTFLSSDSDDTQPPDDTQG</sequence>
<dbReference type="EMBL" id="JABCRI010000003">
    <property type="protein sequence ID" value="KAF8408704.1"/>
    <property type="molecule type" value="Genomic_DNA"/>
</dbReference>
<keyword evidence="2" id="KW-1185">Reference proteome</keyword>
<dbReference type="AlphaFoldDB" id="A0A834ZJQ0"/>
<organism evidence="1 2">
    <name type="scientific">Tetracentron sinense</name>
    <name type="common">Spur-leaf</name>
    <dbReference type="NCBI Taxonomy" id="13715"/>
    <lineage>
        <taxon>Eukaryota</taxon>
        <taxon>Viridiplantae</taxon>
        <taxon>Streptophyta</taxon>
        <taxon>Embryophyta</taxon>
        <taxon>Tracheophyta</taxon>
        <taxon>Spermatophyta</taxon>
        <taxon>Magnoliopsida</taxon>
        <taxon>Trochodendrales</taxon>
        <taxon>Trochodendraceae</taxon>
        <taxon>Tetracentron</taxon>
    </lineage>
</organism>
<gene>
    <name evidence="1" type="ORF">HHK36_004768</name>
</gene>
<comment type="caution">
    <text evidence="1">The sequence shown here is derived from an EMBL/GenBank/DDBJ whole genome shotgun (WGS) entry which is preliminary data.</text>
</comment>
<accession>A0A834ZJQ0</accession>
<evidence type="ECO:0000313" key="2">
    <source>
        <dbReference type="Proteomes" id="UP000655225"/>
    </source>
</evidence>